<accession>A0A1T5AUL8</accession>
<reference evidence="3" key="1">
    <citation type="submission" date="2017-02" db="EMBL/GenBank/DDBJ databases">
        <authorList>
            <person name="Varghese N."/>
            <person name="Submissions S."/>
        </authorList>
    </citation>
    <scope>NUCLEOTIDE SEQUENCE [LARGE SCALE GENOMIC DNA]</scope>
    <source>
        <strain evidence="3">ATCC 35199</strain>
    </source>
</reference>
<dbReference type="Gene3D" id="3.40.50.300">
    <property type="entry name" value="P-loop containing nucleotide triphosphate hydrolases"/>
    <property type="match status" value="1"/>
</dbReference>
<dbReference type="InterPro" id="IPR027417">
    <property type="entry name" value="P-loop_NTPase"/>
</dbReference>
<dbReference type="EMBL" id="FUYN01000002">
    <property type="protein sequence ID" value="SKB38625.1"/>
    <property type="molecule type" value="Genomic_DNA"/>
</dbReference>
<comment type="similarity">
    <text evidence="1">Belongs to the EutP/PduV family.</text>
</comment>
<evidence type="ECO:0000256" key="1">
    <source>
        <dbReference type="PIRNR" id="PIRNR036409"/>
    </source>
</evidence>
<dbReference type="GO" id="GO:0005524">
    <property type="term" value="F:ATP binding"/>
    <property type="evidence" value="ECO:0007669"/>
    <property type="project" value="UniProtKB-UniRule"/>
</dbReference>
<keyword evidence="3" id="KW-1185">Reference proteome</keyword>
<sequence>MKKVMIIGRSGSGKTTLIHNILYGKSNAKKTQSIERLHNLIDTPGEYIENPRLYRAILLTSYDVDSVVLVIDSEEDSSIFPPEFASAFNREVIGVVTKIDKKKDFCRAVEFLEKAGVKKIYYTSSKDLTTIEELKNYLLEEGV</sequence>
<dbReference type="InterPro" id="IPR012381">
    <property type="entry name" value="EutP_PduV"/>
</dbReference>
<keyword evidence="1" id="KW-0547">Nucleotide-binding</keyword>
<evidence type="ECO:0000313" key="2">
    <source>
        <dbReference type="EMBL" id="SKB38625.1"/>
    </source>
</evidence>
<dbReference type="OrthoDB" id="6179at2"/>
<dbReference type="NCBIfam" id="TIGR02528">
    <property type="entry name" value="EutP"/>
    <property type="match status" value="1"/>
</dbReference>
<evidence type="ECO:0000313" key="3">
    <source>
        <dbReference type="Proteomes" id="UP000243406"/>
    </source>
</evidence>
<organism evidence="2 3">
    <name type="scientific">Acetoanaerobium noterae</name>
    <dbReference type="NCBI Taxonomy" id="745369"/>
    <lineage>
        <taxon>Bacteria</taxon>
        <taxon>Bacillati</taxon>
        <taxon>Bacillota</taxon>
        <taxon>Clostridia</taxon>
        <taxon>Peptostreptococcales</taxon>
        <taxon>Filifactoraceae</taxon>
        <taxon>Acetoanaerobium</taxon>
    </lineage>
</organism>
<gene>
    <name evidence="2" type="ORF">SAMN02745120_1195</name>
</gene>
<name>A0A1T5AUL8_9FIRM</name>
<dbReference type="Pfam" id="PF10662">
    <property type="entry name" value="PduV-EutP"/>
    <property type="match status" value="1"/>
</dbReference>
<dbReference type="PIRSF" id="PIRSF036409">
    <property type="entry name" value="EutP_PduV"/>
    <property type="match status" value="1"/>
</dbReference>
<dbReference type="RefSeq" id="WP_079589104.1">
    <property type="nucleotide sequence ID" value="NZ_FUYN01000002.1"/>
</dbReference>
<dbReference type="GO" id="GO:0006576">
    <property type="term" value="P:biogenic amine metabolic process"/>
    <property type="evidence" value="ECO:0007669"/>
    <property type="project" value="InterPro"/>
</dbReference>
<dbReference type="Proteomes" id="UP000243406">
    <property type="component" value="Unassembled WGS sequence"/>
</dbReference>
<dbReference type="AlphaFoldDB" id="A0A1T5AUL8"/>
<protein>
    <submittedName>
        <fullName evidence="2">Ethanolamine utilization protein EutP</fullName>
    </submittedName>
</protein>
<dbReference type="SUPFAM" id="SSF52540">
    <property type="entry name" value="P-loop containing nucleoside triphosphate hydrolases"/>
    <property type="match status" value="1"/>
</dbReference>
<proteinExistence type="inferred from homology"/>
<dbReference type="PANTHER" id="PTHR40453">
    <property type="entry name" value="PROTEIN YOEF"/>
    <property type="match status" value="1"/>
</dbReference>
<dbReference type="PANTHER" id="PTHR40453:SF1">
    <property type="entry name" value="PROTEIN YOEF"/>
    <property type="match status" value="1"/>
</dbReference>